<name>A0A1A6GNP6_NEOLE</name>
<evidence type="ECO:0000256" key="2">
    <source>
        <dbReference type="ARBA" id="ARBA00022737"/>
    </source>
</evidence>
<keyword evidence="5" id="KW-1185">Reference proteome</keyword>
<dbReference type="Proteomes" id="UP000092124">
    <property type="component" value="Unassembled WGS sequence"/>
</dbReference>
<evidence type="ECO:0000256" key="1">
    <source>
        <dbReference type="ARBA" id="ARBA00022574"/>
    </source>
</evidence>
<dbReference type="SMART" id="SM00320">
    <property type="entry name" value="WD40"/>
    <property type="match status" value="1"/>
</dbReference>
<accession>A0A1A6GNP6</accession>
<dbReference type="Gene3D" id="2.130.10.10">
    <property type="entry name" value="YVTN repeat-like/Quinoprotein amine dehydrogenase"/>
    <property type="match status" value="1"/>
</dbReference>
<proteinExistence type="predicted"/>
<dbReference type="SUPFAM" id="SSF117289">
    <property type="entry name" value="Nucleoporin domain"/>
    <property type="match status" value="1"/>
</dbReference>
<keyword evidence="1 3" id="KW-0853">WD repeat</keyword>
<keyword evidence="2" id="KW-0677">Repeat</keyword>
<dbReference type="AlphaFoldDB" id="A0A1A6GNP6"/>
<organism evidence="4 5">
    <name type="scientific">Neotoma lepida</name>
    <name type="common">Desert woodrat</name>
    <dbReference type="NCBI Taxonomy" id="56216"/>
    <lineage>
        <taxon>Eukaryota</taxon>
        <taxon>Metazoa</taxon>
        <taxon>Chordata</taxon>
        <taxon>Craniata</taxon>
        <taxon>Vertebrata</taxon>
        <taxon>Euteleostomi</taxon>
        <taxon>Mammalia</taxon>
        <taxon>Eutheria</taxon>
        <taxon>Euarchontoglires</taxon>
        <taxon>Glires</taxon>
        <taxon>Rodentia</taxon>
        <taxon>Myomorpha</taxon>
        <taxon>Muroidea</taxon>
        <taxon>Cricetidae</taxon>
        <taxon>Neotominae</taxon>
        <taxon>Neotoma</taxon>
    </lineage>
</organism>
<dbReference type="OrthoDB" id="407922at2759"/>
<dbReference type="PROSITE" id="PS50294">
    <property type="entry name" value="WD_REPEATS_REGION"/>
    <property type="match status" value="1"/>
</dbReference>
<sequence length="115" mass="12516">LTSASGEEDPETSVSVTLQDEIHRVANIKTSSKIKSFDLIHSPQGELKAVFLLQNNLVELYSLNASLPTPQPVRTSRITIGGHRSDVRTLSFSSDNIAVLSAAADSIKIWNRSVK</sequence>
<reference evidence="4 5" key="1">
    <citation type="submission" date="2016-06" db="EMBL/GenBank/DDBJ databases">
        <title>The Draft Genome Sequence and Annotation of the Desert Woodrat Neotoma lepida.</title>
        <authorList>
            <person name="Campbell M."/>
            <person name="Oakeson K.F."/>
            <person name="Yandell M."/>
            <person name="Halpert J.R."/>
            <person name="Dearing D."/>
        </authorList>
    </citation>
    <scope>NUCLEOTIDE SEQUENCE [LARGE SCALE GENOMIC DNA]</scope>
    <source>
        <strain evidence="4">417</strain>
        <tissue evidence="4">Liver</tissue>
    </source>
</reference>
<dbReference type="GO" id="GO:0032040">
    <property type="term" value="C:small-subunit processome"/>
    <property type="evidence" value="ECO:0007669"/>
    <property type="project" value="TreeGrafter"/>
</dbReference>
<dbReference type="GO" id="GO:0034388">
    <property type="term" value="C:Pwp2p-containing subcomplex of 90S preribosome"/>
    <property type="evidence" value="ECO:0007669"/>
    <property type="project" value="TreeGrafter"/>
</dbReference>
<dbReference type="PROSITE" id="PS50082">
    <property type="entry name" value="WD_REPEATS_2"/>
    <property type="match status" value="1"/>
</dbReference>
<dbReference type="InterPro" id="IPR001680">
    <property type="entry name" value="WD40_rpt"/>
</dbReference>
<dbReference type="InterPro" id="IPR015943">
    <property type="entry name" value="WD40/YVTN_repeat-like_dom_sf"/>
</dbReference>
<evidence type="ECO:0000256" key="3">
    <source>
        <dbReference type="PROSITE-ProRule" id="PRU00221"/>
    </source>
</evidence>
<dbReference type="EMBL" id="LZPO01081603">
    <property type="protein sequence ID" value="OBS67479.1"/>
    <property type="molecule type" value="Genomic_DNA"/>
</dbReference>
<dbReference type="PANTHER" id="PTHR19853">
    <property type="entry name" value="WD REPEAT CONTAINING PROTEIN 3 WDR3"/>
    <property type="match status" value="1"/>
</dbReference>
<feature type="repeat" description="WD" evidence="3">
    <location>
        <begin position="80"/>
        <end position="115"/>
    </location>
</feature>
<dbReference type="GO" id="GO:0030490">
    <property type="term" value="P:maturation of SSU-rRNA"/>
    <property type="evidence" value="ECO:0007669"/>
    <property type="project" value="TreeGrafter"/>
</dbReference>
<gene>
    <name evidence="4" type="ORF">A6R68_03980</name>
</gene>
<evidence type="ECO:0000313" key="5">
    <source>
        <dbReference type="Proteomes" id="UP000092124"/>
    </source>
</evidence>
<dbReference type="GO" id="GO:0030515">
    <property type="term" value="F:snoRNA binding"/>
    <property type="evidence" value="ECO:0007669"/>
    <property type="project" value="TreeGrafter"/>
</dbReference>
<feature type="non-terminal residue" evidence="4">
    <location>
        <position position="1"/>
    </location>
</feature>
<dbReference type="STRING" id="56216.A0A1A6GNP6"/>
<dbReference type="InterPro" id="IPR051570">
    <property type="entry name" value="TBC1_cilium_biogenesis"/>
</dbReference>
<evidence type="ECO:0000313" key="4">
    <source>
        <dbReference type="EMBL" id="OBS67479.1"/>
    </source>
</evidence>
<comment type="caution">
    <text evidence="4">The sequence shown here is derived from an EMBL/GenBank/DDBJ whole genome shotgun (WGS) entry which is preliminary data.</text>
</comment>
<protein>
    <submittedName>
        <fullName evidence="4">Uncharacterized protein</fullName>
    </submittedName>
</protein>
<dbReference type="PANTHER" id="PTHR19853:SF0">
    <property type="entry name" value="WD REPEAT-CONTAINING PROTEIN 3"/>
    <property type="match status" value="1"/>
</dbReference>